<gene>
    <name evidence="3" type="ORF">LCGC14_3142750</name>
</gene>
<reference evidence="3" key="1">
    <citation type="journal article" date="2015" name="Nature">
        <title>Complex archaea that bridge the gap between prokaryotes and eukaryotes.</title>
        <authorList>
            <person name="Spang A."/>
            <person name="Saw J.H."/>
            <person name="Jorgensen S.L."/>
            <person name="Zaremba-Niedzwiedzka K."/>
            <person name="Martijn J."/>
            <person name="Lind A.E."/>
            <person name="van Eijk R."/>
            <person name="Schleper C."/>
            <person name="Guy L."/>
            <person name="Ettema T.J."/>
        </authorList>
    </citation>
    <scope>NUCLEOTIDE SEQUENCE</scope>
</reference>
<accession>A0A0F8Y389</accession>
<protein>
    <submittedName>
        <fullName evidence="3">Uncharacterized protein</fullName>
    </submittedName>
</protein>
<keyword evidence="1" id="KW-0175">Coiled coil</keyword>
<feature type="coiled-coil region" evidence="1">
    <location>
        <begin position="40"/>
        <end position="71"/>
    </location>
</feature>
<proteinExistence type="predicted"/>
<sequence>LEKELRIWKTEEYTEKENSKRIEKLEKDAKDHDLYQQDQYDIIKQELSELKNKLKFHSNRLSNEIEELKGEGISLWRKVQTDVDEGKESLKALGGFSNEHAYDIANQEKVLHKLIKHYKENLEYITDKSSMWDFSIEDLDSLLTMLGGEKTVEVLRQDSAVSGKTARSGSTPQTDSKPPSFKEFIDPIEDLVKNIVDWKQQQKEEPDQGVSMGDNIPEGFDIIKEMRKEKEPTDFIDSIEQLYKAMSEKSIPYIPLNKPEKTCTNCGFMAPEEECPCCDIKEEYNNWKPTKTKILEIQKQFRESKCPHETIEYGLCLECGRGIRISFDIKELQDFLD</sequence>
<feature type="non-terminal residue" evidence="3">
    <location>
        <position position="337"/>
    </location>
</feature>
<evidence type="ECO:0000256" key="1">
    <source>
        <dbReference type="SAM" id="Coils"/>
    </source>
</evidence>
<dbReference type="AlphaFoldDB" id="A0A0F8Y389"/>
<comment type="caution">
    <text evidence="3">The sequence shown here is derived from an EMBL/GenBank/DDBJ whole genome shotgun (WGS) entry which is preliminary data.</text>
</comment>
<evidence type="ECO:0000256" key="2">
    <source>
        <dbReference type="SAM" id="MobiDB-lite"/>
    </source>
</evidence>
<feature type="non-terminal residue" evidence="3">
    <location>
        <position position="1"/>
    </location>
</feature>
<organism evidence="3">
    <name type="scientific">marine sediment metagenome</name>
    <dbReference type="NCBI Taxonomy" id="412755"/>
    <lineage>
        <taxon>unclassified sequences</taxon>
        <taxon>metagenomes</taxon>
        <taxon>ecological metagenomes</taxon>
    </lineage>
</organism>
<name>A0A0F8Y389_9ZZZZ</name>
<feature type="compositionally biased region" description="Polar residues" evidence="2">
    <location>
        <begin position="159"/>
        <end position="177"/>
    </location>
</feature>
<evidence type="ECO:0000313" key="3">
    <source>
        <dbReference type="EMBL" id="KKK48674.1"/>
    </source>
</evidence>
<feature type="region of interest" description="Disordered" evidence="2">
    <location>
        <begin position="158"/>
        <end position="182"/>
    </location>
</feature>
<dbReference type="EMBL" id="LAZR01068948">
    <property type="protein sequence ID" value="KKK48674.1"/>
    <property type="molecule type" value="Genomic_DNA"/>
</dbReference>